<name>A0A142JF28_9BURK</name>
<evidence type="ECO:0000313" key="3">
    <source>
        <dbReference type="Proteomes" id="UP000075238"/>
    </source>
</evidence>
<dbReference type="OrthoDB" id="8927617at2"/>
<dbReference type="EMBL" id="CP014844">
    <property type="protein sequence ID" value="AMR76690.1"/>
    <property type="molecule type" value="Genomic_DNA"/>
</dbReference>
<gene>
    <name evidence="2" type="ORF">A2G96_02440</name>
</gene>
<keyword evidence="3" id="KW-1185">Reference proteome</keyword>
<feature type="domain" description="N-acetyltransferase" evidence="1">
    <location>
        <begin position="5"/>
        <end position="147"/>
    </location>
</feature>
<organism evidence="2 3">
    <name type="scientific">Cupriavidus nantongensis</name>
    <dbReference type="NCBI Taxonomy" id="1796606"/>
    <lineage>
        <taxon>Bacteria</taxon>
        <taxon>Pseudomonadati</taxon>
        <taxon>Pseudomonadota</taxon>
        <taxon>Betaproteobacteria</taxon>
        <taxon>Burkholderiales</taxon>
        <taxon>Burkholderiaceae</taxon>
        <taxon>Cupriavidus</taxon>
    </lineage>
</organism>
<accession>A0A142JF28</accession>
<dbReference type="Gene3D" id="3.40.630.30">
    <property type="match status" value="1"/>
</dbReference>
<dbReference type="Pfam" id="PF00583">
    <property type="entry name" value="Acetyltransf_1"/>
    <property type="match status" value="1"/>
</dbReference>
<proteinExistence type="predicted"/>
<evidence type="ECO:0000313" key="2">
    <source>
        <dbReference type="EMBL" id="AMR76690.1"/>
    </source>
</evidence>
<dbReference type="GO" id="GO:0016747">
    <property type="term" value="F:acyltransferase activity, transferring groups other than amino-acyl groups"/>
    <property type="evidence" value="ECO:0007669"/>
    <property type="project" value="InterPro"/>
</dbReference>
<dbReference type="AlphaFoldDB" id="A0A142JF28"/>
<dbReference type="InterPro" id="IPR000182">
    <property type="entry name" value="GNAT_dom"/>
</dbReference>
<protein>
    <submittedName>
        <fullName evidence="2">N-acetylglutamate synthase</fullName>
    </submittedName>
</protein>
<evidence type="ECO:0000259" key="1">
    <source>
        <dbReference type="PROSITE" id="PS51186"/>
    </source>
</evidence>
<dbReference type="PROSITE" id="PS51186">
    <property type="entry name" value="GNAT"/>
    <property type="match status" value="1"/>
</dbReference>
<dbReference type="Proteomes" id="UP000075238">
    <property type="component" value="Chromosome 1"/>
</dbReference>
<dbReference type="InterPro" id="IPR016181">
    <property type="entry name" value="Acyl_CoA_acyltransferase"/>
</dbReference>
<dbReference type="KEGG" id="cnan:A2G96_02440"/>
<dbReference type="SUPFAM" id="SSF55729">
    <property type="entry name" value="Acyl-CoA N-acyltransferases (Nat)"/>
    <property type="match status" value="1"/>
</dbReference>
<dbReference type="RefSeq" id="WP_062796456.1">
    <property type="nucleotide sequence ID" value="NZ_CP014844.1"/>
</dbReference>
<reference evidence="2 3" key="1">
    <citation type="submission" date="2016-03" db="EMBL/GenBank/DDBJ databases">
        <title>Complete genome sequence of a novel chlorpyrifos degrading bacterium, Cupriavidus nantongensis sp. X1.</title>
        <authorList>
            <person name="Fang L."/>
        </authorList>
    </citation>
    <scope>NUCLEOTIDE SEQUENCE [LARGE SCALE GENOMIC DNA]</scope>
    <source>
        <strain evidence="2 3">X1</strain>
    </source>
</reference>
<dbReference type="CDD" id="cd04301">
    <property type="entry name" value="NAT_SF"/>
    <property type="match status" value="1"/>
</dbReference>
<dbReference type="STRING" id="1796606.A2G96_02440"/>
<sequence>MMKDLRIRVAVPTDAPAVGEVLERCGLPVDGVPRLLEHFHVAILGAQIIGCAAGERCGDTVVIRSVAVLPEHRDQGVATHVVRAALMRARANGARRAVLLASSCPSYFARYGFTLVPAAKLPPEVMASSEFHRAADTPPLCMWCELS</sequence>